<dbReference type="AlphaFoldDB" id="N1QU68"/>
<dbReference type="InterPro" id="IPR009057">
    <property type="entry name" value="Homeodomain-like_sf"/>
</dbReference>
<evidence type="ECO:0000256" key="1">
    <source>
        <dbReference type="ARBA" id="ARBA00004123"/>
    </source>
</evidence>
<dbReference type="Pfam" id="PF25826">
    <property type="entry name" value="DUF7952"/>
    <property type="match status" value="1"/>
</dbReference>
<dbReference type="Gene3D" id="1.10.10.60">
    <property type="entry name" value="Homeodomain-like"/>
    <property type="match status" value="1"/>
</dbReference>
<organism evidence="6">
    <name type="scientific">Aegilops tauschii</name>
    <name type="common">Tausch's goatgrass</name>
    <name type="synonym">Aegilops squarrosa</name>
    <dbReference type="NCBI Taxonomy" id="37682"/>
    <lineage>
        <taxon>Eukaryota</taxon>
        <taxon>Viridiplantae</taxon>
        <taxon>Streptophyta</taxon>
        <taxon>Embryophyta</taxon>
        <taxon>Tracheophyta</taxon>
        <taxon>Spermatophyta</taxon>
        <taxon>Magnoliopsida</taxon>
        <taxon>Liliopsida</taxon>
        <taxon>Poales</taxon>
        <taxon>Poaceae</taxon>
        <taxon>BOP clade</taxon>
        <taxon>Pooideae</taxon>
        <taxon>Triticodae</taxon>
        <taxon>Triticeae</taxon>
        <taxon>Triticinae</taxon>
        <taxon>Aegilops</taxon>
    </lineage>
</organism>
<name>N1QU68_AEGTA</name>
<evidence type="ECO:0000256" key="2">
    <source>
        <dbReference type="ARBA" id="ARBA00023015"/>
    </source>
</evidence>
<dbReference type="EnsemblPlants" id="EMT02149">
    <property type="protein sequence ID" value="EMT02149"/>
    <property type="gene ID" value="F775_12271"/>
</dbReference>
<keyword evidence="2" id="KW-0805">Transcription regulation</keyword>
<dbReference type="GO" id="GO:0005634">
    <property type="term" value="C:nucleus"/>
    <property type="evidence" value="ECO:0007669"/>
    <property type="project" value="UniProtKB-SubCell"/>
</dbReference>
<evidence type="ECO:0000256" key="5">
    <source>
        <dbReference type="SAM" id="MobiDB-lite"/>
    </source>
</evidence>
<feature type="region of interest" description="Disordered" evidence="5">
    <location>
        <begin position="700"/>
        <end position="740"/>
    </location>
</feature>
<reference evidence="6" key="1">
    <citation type="submission" date="2015-06" db="UniProtKB">
        <authorList>
            <consortium name="EnsemblPlants"/>
        </authorList>
    </citation>
    <scope>IDENTIFICATION</scope>
</reference>
<evidence type="ECO:0000256" key="3">
    <source>
        <dbReference type="ARBA" id="ARBA00023163"/>
    </source>
</evidence>
<dbReference type="PANTHER" id="PTHR13859:SF33">
    <property type="entry name" value="SANT DOMAIN-CONTAINING PROTEIN"/>
    <property type="match status" value="1"/>
</dbReference>
<sequence>MAANAASQFPPSLLPAALQLLPLAPALHLSFHRCRCLPRCNFRHGRHAASQHSSPSMELRRGSQCCDEAPSRPSSASMELRRAGQQCCNGASPVAVGAGMKHHRSGMCFNGTSPAAASAAVKRRLADVVVAVKPRRLPGLRCSRLLLCMLVLGMGFEERNGACRGLGSTDLLAVVAQIWVLWRAIESYAPPRLTMESLELKDNGETQPSLEASIASDVIYDKAPVCPRIGSEYQAEIPNLSTEIERHRLMTSTPESIVLGYDYPGMIGLAIPIMWVPSEVHKEDDLRRQHSSESEARASDQGEDSQMTSIYPIRNNTNAHDSTYQDQHSMLPVNQIESCINQAHDENLAPFSTQEGPGFTNKSLTQQGEIEQFTPLPGLSSSLWSGTEAECFLLGLYIFGKNLSLLSRFLGNKTVGDVLSYYYGMFYKRNAYKRWSDCRKARTTRCIIGERIFTGWRQQEIISRLKSVILEGVHDSLIEIFKSFNAGQASLEDLVFAIKSSVGTEAFVEAVGIGKGKHDLTGYVLDRSKPNQAPSVHPDIPTGKDCSLLASEDIIKFLTGGFRISKTRSNELFWEAVWPRLLARGWRSEQSKDVRTTKNCLVFLVPGIKKFSRRKLTKGTHYFDSVSDVLKRVAADPVLLEVEIGGADNGVTAEQCGYATDMSLNHDGPLDGYQELPKFTIIDTTLVQGEEPSRVRELRKLPPDVNVHFGPSRDSYNTVSVSSSEEQDAEDQSSDDQADCRQVTADVNDAEIVSVCHAGKENQVNSLQNMLAAPSSSFPVNGHSSNGSIEKTDMTCLFGPKTKTERLEYLTPVSKHRSLSSCSNDQTSQHSFSFSRGHGLERKKIKPLWTSTKPTAADVSDNFRTKIIARYSTKEKPCEQITVASNSCTTDRSNEKVNVSSLNEDKSSECKVEVVPKVCSKIRTAEAKVAKEGAQVTSLVKPETSLDDKTSTRVCIASSDDHGYMKAEEGLAVSNSDCVHDVSEAIGQPANLQPDLASQVKSRRHGTRNRPPTAKALEALALGFLGGKRKGEPKNPGTSRPPQRACKSLVCTPTSSDTDKSSMEVDLQQ</sequence>
<dbReference type="InterPro" id="IPR017884">
    <property type="entry name" value="SANT_dom"/>
</dbReference>
<feature type="region of interest" description="Disordered" evidence="5">
    <location>
        <begin position="284"/>
        <end position="308"/>
    </location>
</feature>
<feature type="region of interest" description="Disordered" evidence="5">
    <location>
        <begin position="1025"/>
        <end position="1069"/>
    </location>
</feature>
<dbReference type="PANTHER" id="PTHR13859">
    <property type="entry name" value="ATROPHIN-RELATED"/>
    <property type="match status" value="1"/>
</dbReference>
<feature type="compositionally biased region" description="Basic and acidic residues" evidence="5">
    <location>
        <begin position="284"/>
        <end position="300"/>
    </location>
</feature>
<accession>N1QU68</accession>
<evidence type="ECO:0000313" key="6">
    <source>
        <dbReference type="EnsemblPlants" id="EMT02149"/>
    </source>
</evidence>
<dbReference type="InterPro" id="IPR056067">
    <property type="entry name" value="DUF7650"/>
</dbReference>
<dbReference type="PROSITE" id="PS51293">
    <property type="entry name" value="SANT"/>
    <property type="match status" value="1"/>
</dbReference>
<protein>
    <submittedName>
        <fullName evidence="6">Uncharacterized protein</fullName>
    </submittedName>
</protein>
<dbReference type="GO" id="GO:0003714">
    <property type="term" value="F:transcription corepressor activity"/>
    <property type="evidence" value="ECO:0007669"/>
    <property type="project" value="TreeGrafter"/>
</dbReference>
<comment type="subcellular location">
    <subcellularLocation>
        <location evidence="1">Nucleus</location>
    </subcellularLocation>
</comment>
<keyword evidence="4" id="KW-0539">Nucleus</keyword>
<evidence type="ECO:0000256" key="4">
    <source>
        <dbReference type="ARBA" id="ARBA00023242"/>
    </source>
</evidence>
<keyword evidence="3" id="KW-0804">Transcription</keyword>
<feature type="region of interest" description="Disordered" evidence="5">
    <location>
        <begin position="47"/>
        <end position="66"/>
    </location>
</feature>
<dbReference type="Pfam" id="PF24662">
    <property type="entry name" value="DUF7650"/>
    <property type="match status" value="1"/>
</dbReference>
<proteinExistence type="predicted"/>
<feature type="compositionally biased region" description="Acidic residues" evidence="5">
    <location>
        <begin position="725"/>
        <end position="737"/>
    </location>
</feature>
<dbReference type="InterPro" id="IPR057712">
    <property type="entry name" value="DUF7952"/>
</dbReference>
<dbReference type="SUPFAM" id="SSF46689">
    <property type="entry name" value="Homeodomain-like"/>
    <property type="match status" value="1"/>
</dbReference>